<evidence type="ECO:0000259" key="2">
    <source>
        <dbReference type="Pfam" id="PF00656"/>
    </source>
</evidence>
<reference evidence="3 4" key="1">
    <citation type="submission" date="2024-10" db="EMBL/GenBank/DDBJ databases">
        <title>The Natural Products Discovery Center: Release of the First 8490 Sequenced Strains for Exploring Actinobacteria Biosynthetic Diversity.</title>
        <authorList>
            <person name="Kalkreuter E."/>
            <person name="Kautsar S.A."/>
            <person name="Yang D."/>
            <person name="Bader C.D."/>
            <person name="Teijaro C.N."/>
            <person name="Fluegel L."/>
            <person name="Davis C.M."/>
            <person name="Simpson J.R."/>
            <person name="Lauterbach L."/>
            <person name="Steele A.D."/>
            <person name="Gui C."/>
            <person name="Meng S."/>
            <person name="Li G."/>
            <person name="Viehrig K."/>
            <person name="Ye F."/>
            <person name="Su P."/>
            <person name="Kiefer A.F."/>
            <person name="Nichols A."/>
            <person name="Cepeda A.J."/>
            <person name="Yan W."/>
            <person name="Fan B."/>
            <person name="Jiang Y."/>
            <person name="Adhikari A."/>
            <person name="Zheng C.-J."/>
            <person name="Schuster L."/>
            <person name="Cowan T.M."/>
            <person name="Smanski M.J."/>
            <person name="Chevrette M.G."/>
            <person name="De Carvalho L.P.S."/>
            <person name="Shen B."/>
        </authorList>
    </citation>
    <scope>NUCLEOTIDE SEQUENCE [LARGE SCALE GENOMIC DNA]</scope>
    <source>
        <strain evidence="3 4">NPDC021253</strain>
    </source>
</reference>
<dbReference type="Gene3D" id="3.40.50.1460">
    <property type="match status" value="1"/>
</dbReference>
<dbReference type="Pfam" id="PF00656">
    <property type="entry name" value="Peptidase_C14"/>
    <property type="match status" value="1"/>
</dbReference>
<dbReference type="SUPFAM" id="SSF52129">
    <property type="entry name" value="Caspase-like"/>
    <property type="match status" value="1"/>
</dbReference>
<dbReference type="InterPro" id="IPR011600">
    <property type="entry name" value="Pept_C14_caspase"/>
</dbReference>
<proteinExistence type="predicted"/>
<dbReference type="InterPro" id="IPR029030">
    <property type="entry name" value="Caspase-like_dom_sf"/>
</dbReference>
<evidence type="ECO:0000313" key="3">
    <source>
        <dbReference type="EMBL" id="MFI0794019.1"/>
    </source>
</evidence>
<gene>
    <name evidence="3" type="ORF">ACH4OY_15210</name>
</gene>
<keyword evidence="4" id="KW-1185">Reference proteome</keyword>
<feature type="region of interest" description="Disordered" evidence="1">
    <location>
        <begin position="390"/>
        <end position="409"/>
    </location>
</feature>
<accession>A0ABW7SM98</accession>
<protein>
    <submittedName>
        <fullName evidence="3">Caspase domain-containing protein</fullName>
    </submittedName>
</protein>
<evidence type="ECO:0000313" key="4">
    <source>
        <dbReference type="Proteomes" id="UP001611075"/>
    </source>
</evidence>
<dbReference type="EMBL" id="JBIRPU010000009">
    <property type="protein sequence ID" value="MFI0794019.1"/>
    <property type="molecule type" value="Genomic_DNA"/>
</dbReference>
<sequence>MSTLYALLVGIDKYRSLAVPDLRGCQADIGDALAYLQTRTAPGVDLDALVLSDGQATREAVIGALRSHLGRARSVDTALFWFSGHGSQAPAPQWWYAEPSHMVQTLVCADSRHDGVPDLLDKELSILLDEVARRAGHVAVVLDSCHSAGATRKLEDREPGARARAVEPMPAQPARELLLPELAGDESPSPPAPDHVVLAASRSHEAAQEMDLGGRRRGLFSWALLRALGRLGPTATYRDLLIAAQVEVEQNAYQQVPQLVPPGRGIADRPFLGGRLAPPPSGLVLRYARDGWEVNAGSCHGLLPPPDAAAGAVRVAVVGGSPAREAEVVQVLAERSLVEPVGWRPEPDRQYRVVLSRVPLPATTVAVGGADQDGATVAAVLAALDTAGPDGGPSAHLRPVDPAGTDTVPELRVRTPSPGVARVEDRHGARLTGDLTDIVGGGARRAVRELEHIARWRQLRDLTNPVTGLAGAVTVEVVAARPGEARAPLIRAPVEADGDGVVRLRYEPGPAGWVPPKFFVRLHNHSDRRLFCVLLDLTERFRVHADLFPGDYVAPGGRAAALRGRRVVASPQVGCVPGPGWRARDWLKLVVAEEQFSPEPFEMPALGDPSGADRGPLAIRGFLDRVGRAVQHRDLVASAEDGAYDWATVTVPLVIEVPGPGD</sequence>
<name>A0ABW7SM98_9ACTN</name>
<dbReference type="InterPro" id="IPR050452">
    <property type="entry name" value="Metacaspase"/>
</dbReference>
<comment type="caution">
    <text evidence="3">The sequence shown here is derived from an EMBL/GenBank/DDBJ whole genome shotgun (WGS) entry which is preliminary data.</text>
</comment>
<dbReference type="Proteomes" id="UP001611075">
    <property type="component" value="Unassembled WGS sequence"/>
</dbReference>
<dbReference type="RefSeq" id="WP_396679959.1">
    <property type="nucleotide sequence ID" value="NZ_JBIRPU010000009.1"/>
</dbReference>
<organism evidence="3 4">
    <name type="scientific">Micromonospora rubida</name>
    <dbReference type="NCBI Taxonomy" id="2697657"/>
    <lineage>
        <taxon>Bacteria</taxon>
        <taxon>Bacillati</taxon>
        <taxon>Actinomycetota</taxon>
        <taxon>Actinomycetes</taxon>
        <taxon>Micromonosporales</taxon>
        <taxon>Micromonosporaceae</taxon>
        <taxon>Micromonospora</taxon>
    </lineage>
</organism>
<dbReference type="PANTHER" id="PTHR48104:SF30">
    <property type="entry name" value="METACASPASE-1"/>
    <property type="match status" value="1"/>
</dbReference>
<feature type="domain" description="Peptidase C14 caspase" evidence="2">
    <location>
        <begin position="5"/>
        <end position="259"/>
    </location>
</feature>
<evidence type="ECO:0000256" key="1">
    <source>
        <dbReference type="SAM" id="MobiDB-lite"/>
    </source>
</evidence>
<dbReference type="PANTHER" id="PTHR48104">
    <property type="entry name" value="METACASPASE-4"/>
    <property type="match status" value="1"/>
</dbReference>